<organism evidence="1 2">
    <name type="scientific">Halarcobacter mediterraneus</name>
    <dbReference type="NCBI Taxonomy" id="2023153"/>
    <lineage>
        <taxon>Bacteria</taxon>
        <taxon>Pseudomonadati</taxon>
        <taxon>Campylobacterota</taxon>
        <taxon>Epsilonproteobacteria</taxon>
        <taxon>Campylobacterales</taxon>
        <taxon>Arcobacteraceae</taxon>
        <taxon>Halarcobacter</taxon>
    </lineage>
</organism>
<dbReference type="InterPro" id="IPR029063">
    <property type="entry name" value="SAM-dependent_MTases_sf"/>
</dbReference>
<evidence type="ECO:0008006" key="3">
    <source>
        <dbReference type="Google" id="ProtNLM"/>
    </source>
</evidence>
<dbReference type="AlphaFoldDB" id="A0A4Q1AUL3"/>
<reference evidence="1 2" key="1">
    <citation type="submission" date="2017-09" db="EMBL/GenBank/DDBJ databases">
        <title>Genomics of the genus Arcobacter.</title>
        <authorList>
            <person name="Perez-Cataluna A."/>
            <person name="Figueras M.J."/>
            <person name="Salas-Masso N."/>
        </authorList>
    </citation>
    <scope>NUCLEOTIDE SEQUENCE [LARGE SCALE GENOMIC DNA]</scope>
    <source>
        <strain evidence="1 2">F156-34</strain>
    </source>
</reference>
<dbReference type="Proteomes" id="UP000289718">
    <property type="component" value="Unassembled WGS sequence"/>
</dbReference>
<sequence length="337" mass="38942">MKFKDIKKELKNIPWISTENANFLYNFIIENKINNILELGIAHGTATCYMAAALEELGEGTITAVDLTGTSFTPSAEEQITKYNFDKYVDIVRMKTGYNWFLHDKIKSNSQNNICKEEYDLCIIDGAKNWTIDSSAFYLVDKLLKEDGYIIFDDYTWTYEIANKTQISTDRINHDSLSVPELKTPHIKEIFDLCVMQHPNYSDFKIFYNNQWAMAKKTLVDKKYSIHSYEHNNSLYMARSIEKIYKKIAQFKNNKMGRILIYGNGSLGKIIASILENNIVGFIDQNAHIINNQDVFSIDEINSIDYDKIIISVLGHEESIKRILHKNNVPNQIIITL</sequence>
<dbReference type="OrthoDB" id="5361758at2"/>
<proteinExistence type="predicted"/>
<dbReference type="Gene3D" id="3.40.50.720">
    <property type="entry name" value="NAD(P)-binding Rossmann-like Domain"/>
    <property type="match status" value="1"/>
</dbReference>
<keyword evidence="2" id="KW-1185">Reference proteome</keyword>
<dbReference type="RefSeq" id="WP_129061426.1">
    <property type="nucleotide sequence ID" value="NZ_NXIE01000002.1"/>
</dbReference>
<dbReference type="SUPFAM" id="SSF53335">
    <property type="entry name" value="S-adenosyl-L-methionine-dependent methyltransferases"/>
    <property type="match status" value="1"/>
</dbReference>
<dbReference type="Pfam" id="PF13578">
    <property type="entry name" value="Methyltransf_24"/>
    <property type="match status" value="1"/>
</dbReference>
<accession>A0A4Q1AUL3</accession>
<protein>
    <recommendedName>
        <fullName evidence="3">Methyltransferase</fullName>
    </recommendedName>
</protein>
<evidence type="ECO:0000313" key="1">
    <source>
        <dbReference type="EMBL" id="RXK13602.1"/>
    </source>
</evidence>
<evidence type="ECO:0000313" key="2">
    <source>
        <dbReference type="Proteomes" id="UP000289718"/>
    </source>
</evidence>
<comment type="caution">
    <text evidence="1">The sequence shown here is derived from an EMBL/GenBank/DDBJ whole genome shotgun (WGS) entry which is preliminary data.</text>
</comment>
<gene>
    <name evidence="1" type="ORF">CP965_07335</name>
</gene>
<dbReference type="Gene3D" id="3.40.50.150">
    <property type="entry name" value="Vaccinia Virus protein VP39"/>
    <property type="match status" value="1"/>
</dbReference>
<dbReference type="EMBL" id="NXIE01000002">
    <property type="protein sequence ID" value="RXK13602.1"/>
    <property type="molecule type" value="Genomic_DNA"/>
</dbReference>
<name>A0A4Q1AUL3_9BACT</name>